<sequence length="533" mass="60712">MSRIDIFESPSKRKSGIINLEGASPRKRRSPRKQTPQLHTELSTRGIIKLGSPRLNRTGRNGLRSPSKRGIDELNRIALLKALNTRKTLLEDGDEDFDDDLDRDEYTVVEKIIKASKEDGILPVHIEQEEEHEVENHLAGLNETLEQEFQLNAQQQLSTMDDKALFLDGYEGYFDQHKSRQKTSGHTMNQAVSLEPDKFLESTLRLNGSLEYSTRSQMKKYISTLHTQWYFELLQGFNICLYGVGSKYEVLMNFAKFLMDRFQHVPSLKKPQFIVFNGYNPDSTFQDLLRLCMEQVLTKQQRRRAIVPQQPQDAIRYLHRRAGPSGGVTTTPKLVIILHNLDGESIQQDQYQLLLSHLVSVDSIWLICSTDRVDSPLMWDANRASLFNFVFHEATTFDPYSIEVSFKDVLQIGKSKKFVGSKGAKYVLASLTPNARGIYGILAAAQLEKMSDLISTNSAAPVIGSIRQGVPFKELYTMAIEEFFTSNTLNFRTTLAEFSEHQMLVITKEESGQEIVYIPFSAEEIEKLLAEVL</sequence>
<evidence type="ECO:0000256" key="3">
    <source>
        <dbReference type="ARBA" id="ARBA00022705"/>
    </source>
</evidence>
<dbReference type="InterPro" id="IPR056773">
    <property type="entry name" value="WHD_ORC2"/>
</dbReference>
<feature type="domain" description="Origin recognition complex subunit 2 RecA-like" evidence="7">
    <location>
        <begin position="216"/>
        <end position="393"/>
    </location>
</feature>
<comment type="similarity">
    <text evidence="2 5">Belongs to the ORC2 family.</text>
</comment>
<dbReference type="Pfam" id="PF04084">
    <property type="entry name" value="RecA-like_ORC2"/>
    <property type="match status" value="1"/>
</dbReference>
<dbReference type="InterPro" id="IPR007220">
    <property type="entry name" value="ORC2"/>
</dbReference>
<dbReference type="Proteomes" id="UP000094565">
    <property type="component" value="Chromosome 3"/>
</dbReference>
<evidence type="ECO:0000256" key="4">
    <source>
        <dbReference type="ARBA" id="ARBA00023242"/>
    </source>
</evidence>
<dbReference type="EMBL" id="CP014586">
    <property type="protein sequence ID" value="ANZ76346.1"/>
    <property type="molecule type" value="Genomic_DNA"/>
</dbReference>
<comment type="subunit">
    <text evidence="5">Component of the origin recognition complex (ORC).</text>
</comment>
<dbReference type="GO" id="GO:0005664">
    <property type="term" value="C:nuclear origin of replication recognition complex"/>
    <property type="evidence" value="ECO:0007669"/>
    <property type="project" value="UniProtKB-UniRule"/>
</dbReference>
<protein>
    <recommendedName>
        <fullName evidence="5">Origin recognition complex subunit 2</fullName>
    </recommendedName>
</protein>
<evidence type="ECO:0000259" key="7">
    <source>
        <dbReference type="Pfam" id="PF04084"/>
    </source>
</evidence>
<evidence type="ECO:0000313" key="9">
    <source>
        <dbReference type="EMBL" id="ANZ76346.1"/>
    </source>
</evidence>
<name>A0A1B2JE65_PICPA</name>
<dbReference type="Pfam" id="PF24882">
    <property type="entry name" value="WHD_ORC2"/>
    <property type="match status" value="1"/>
</dbReference>
<dbReference type="OrthoDB" id="346673at2759"/>
<dbReference type="AlphaFoldDB" id="A0A1B2JE65"/>
<evidence type="ECO:0000256" key="5">
    <source>
        <dbReference type="RuleBase" id="RU368084"/>
    </source>
</evidence>
<evidence type="ECO:0000313" key="10">
    <source>
        <dbReference type="Proteomes" id="UP000094565"/>
    </source>
</evidence>
<evidence type="ECO:0000256" key="1">
    <source>
        <dbReference type="ARBA" id="ARBA00004123"/>
    </source>
</evidence>
<gene>
    <name evidence="9" type="primary">ORC2</name>
    <name evidence="9" type="ORF">ATY40_BA7503565</name>
</gene>
<accession>A0A1B2JE65</accession>
<dbReference type="GO" id="GO:0003688">
    <property type="term" value="F:DNA replication origin binding"/>
    <property type="evidence" value="ECO:0007669"/>
    <property type="project" value="UniProtKB-UniRule"/>
</dbReference>
<keyword evidence="10" id="KW-1185">Reference proteome</keyword>
<evidence type="ECO:0000256" key="2">
    <source>
        <dbReference type="ARBA" id="ARBA00007421"/>
    </source>
</evidence>
<feature type="domain" description="Origin recognition complex subunit 2 winged-helix" evidence="8">
    <location>
        <begin position="465"/>
        <end position="524"/>
    </location>
</feature>
<dbReference type="GO" id="GO:0006260">
    <property type="term" value="P:DNA replication"/>
    <property type="evidence" value="ECO:0007669"/>
    <property type="project" value="UniProtKB-UniRule"/>
</dbReference>
<keyword evidence="4 5" id="KW-0539">Nucleus</keyword>
<dbReference type="InterPro" id="IPR056772">
    <property type="entry name" value="RecA-like_ORC2"/>
</dbReference>
<dbReference type="PANTHER" id="PTHR14052">
    <property type="entry name" value="ORIGIN RECOGNITION COMPLEX SUBUNIT 2"/>
    <property type="match status" value="1"/>
</dbReference>
<proteinExistence type="inferred from homology"/>
<organism evidence="9 10">
    <name type="scientific">Komagataella pastoris</name>
    <name type="common">Yeast</name>
    <name type="synonym">Pichia pastoris</name>
    <dbReference type="NCBI Taxonomy" id="4922"/>
    <lineage>
        <taxon>Eukaryota</taxon>
        <taxon>Fungi</taxon>
        <taxon>Dikarya</taxon>
        <taxon>Ascomycota</taxon>
        <taxon>Saccharomycotina</taxon>
        <taxon>Pichiomycetes</taxon>
        <taxon>Pichiales</taxon>
        <taxon>Pichiaceae</taxon>
        <taxon>Komagataella</taxon>
    </lineage>
</organism>
<feature type="region of interest" description="Disordered" evidence="6">
    <location>
        <begin position="15"/>
        <end position="39"/>
    </location>
</feature>
<dbReference type="PANTHER" id="PTHR14052:SF0">
    <property type="entry name" value="ORIGIN RECOGNITION COMPLEX SUBUNIT 2"/>
    <property type="match status" value="1"/>
</dbReference>
<evidence type="ECO:0000256" key="6">
    <source>
        <dbReference type="SAM" id="MobiDB-lite"/>
    </source>
</evidence>
<keyword evidence="3 5" id="KW-0235">DNA replication</keyword>
<comment type="subcellular location">
    <subcellularLocation>
        <location evidence="1 5">Nucleus</location>
    </subcellularLocation>
</comment>
<reference evidence="9 10" key="1">
    <citation type="submission" date="2016-02" db="EMBL/GenBank/DDBJ databases">
        <title>Comparative genomic and transcriptomic foundation for Pichia pastoris.</title>
        <authorList>
            <person name="Love K.R."/>
            <person name="Shah K.A."/>
            <person name="Whittaker C.A."/>
            <person name="Wu J."/>
            <person name="Bartlett M.C."/>
            <person name="Ma D."/>
            <person name="Leeson R.L."/>
            <person name="Priest M."/>
            <person name="Young S.K."/>
            <person name="Love J.C."/>
        </authorList>
    </citation>
    <scope>NUCLEOTIDE SEQUENCE [LARGE SCALE GENOMIC DNA]</scope>
    <source>
        <strain evidence="9 10">ATCC 28485</strain>
    </source>
</reference>
<comment type="function">
    <text evidence="5">Component of the origin recognition complex (ORC) that binds origins of replication. DNA-binding is ATP-dependent. ORC is required to assemble the pre-replication complex necessary to initiate DNA replication.</text>
</comment>
<evidence type="ECO:0000259" key="8">
    <source>
        <dbReference type="Pfam" id="PF24882"/>
    </source>
</evidence>